<keyword evidence="4" id="KW-0804">Transcription</keyword>
<dbReference type="InterPro" id="IPR036390">
    <property type="entry name" value="WH_DNA-bd_sf"/>
</dbReference>
<comment type="similarity">
    <text evidence="1">Belongs to the LysR transcriptional regulatory family.</text>
</comment>
<evidence type="ECO:0000256" key="2">
    <source>
        <dbReference type="ARBA" id="ARBA00023015"/>
    </source>
</evidence>
<feature type="domain" description="HTH lysR-type" evidence="5">
    <location>
        <begin position="12"/>
        <end position="67"/>
    </location>
</feature>
<dbReference type="PANTHER" id="PTHR30537:SF1">
    <property type="entry name" value="HTH-TYPE TRANSCRIPTIONAL REGULATOR PGRR"/>
    <property type="match status" value="1"/>
</dbReference>
<accession>A0ABZ0WQQ6</accession>
<dbReference type="PROSITE" id="PS50931">
    <property type="entry name" value="HTH_LYSR"/>
    <property type="match status" value="1"/>
</dbReference>
<protein>
    <submittedName>
        <fullName evidence="6">LysR family transcriptional regulator</fullName>
    </submittedName>
</protein>
<dbReference type="EMBL" id="CP139965">
    <property type="protein sequence ID" value="WQD79717.1"/>
    <property type="molecule type" value="Genomic_DNA"/>
</dbReference>
<proteinExistence type="inferred from homology"/>
<dbReference type="Pfam" id="PF03466">
    <property type="entry name" value="LysR_substrate"/>
    <property type="match status" value="1"/>
</dbReference>
<dbReference type="CDD" id="cd08474">
    <property type="entry name" value="PBP2_CrgA_like_5"/>
    <property type="match status" value="1"/>
</dbReference>
<dbReference type="InterPro" id="IPR000847">
    <property type="entry name" value="LysR_HTH_N"/>
</dbReference>
<dbReference type="PANTHER" id="PTHR30537">
    <property type="entry name" value="HTH-TYPE TRANSCRIPTIONAL REGULATOR"/>
    <property type="match status" value="1"/>
</dbReference>
<name>A0ABZ0WQQ6_9BURK</name>
<reference evidence="6 7" key="1">
    <citation type="submission" date="2023-12" db="EMBL/GenBank/DDBJ databases">
        <title>Genome sequencing and assembly of bacterial species from a model synthetic community.</title>
        <authorList>
            <person name="Hogle S.L."/>
        </authorList>
    </citation>
    <scope>NUCLEOTIDE SEQUENCE [LARGE SCALE GENOMIC DNA]</scope>
    <source>
        <strain evidence="6 7">HAMBI 2494</strain>
    </source>
</reference>
<evidence type="ECO:0000259" key="5">
    <source>
        <dbReference type="PROSITE" id="PS50931"/>
    </source>
</evidence>
<evidence type="ECO:0000313" key="6">
    <source>
        <dbReference type="EMBL" id="WQD79717.1"/>
    </source>
</evidence>
<keyword evidence="2" id="KW-0805">Transcription regulation</keyword>
<dbReference type="InterPro" id="IPR005119">
    <property type="entry name" value="LysR_subst-bd"/>
</dbReference>
<dbReference type="SUPFAM" id="SSF53850">
    <property type="entry name" value="Periplasmic binding protein-like II"/>
    <property type="match status" value="1"/>
</dbReference>
<keyword evidence="3" id="KW-0238">DNA-binding</keyword>
<evidence type="ECO:0000256" key="1">
    <source>
        <dbReference type="ARBA" id="ARBA00009437"/>
    </source>
</evidence>
<dbReference type="SUPFAM" id="SSF46785">
    <property type="entry name" value="Winged helix' DNA-binding domain"/>
    <property type="match status" value="1"/>
</dbReference>
<evidence type="ECO:0000256" key="3">
    <source>
        <dbReference type="ARBA" id="ARBA00023125"/>
    </source>
</evidence>
<keyword evidence="7" id="KW-1185">Reference proteome</keyword>
<organism evidence="6 7">
    <name type="scientific">Paraburkholderia kururiensis</name>
    <dbReference type="NCBI Taxonomy" id="984307"/>
    <lineage>
        <taxon>Bacteria</taxon>
        <taxon>Pseudomonadati</taxon>
        <taxon>Pseudomonadota</taxon>
        <taxon>Betaproteobacteria</taxon>
        <taxon>Burkholderiales</taxon>
        <taxon>Burkholderiaceae</taxon>
        <taxon>Paraburkholderia</taxon>
    </lineage>
</organism>
<dbReference type="RefSeq" id="WP_232833333.1">
    <property type="nucleotide sequence ID" value="NZ_CP139965.1"/>
</dbReference>
<dbReference type="InterPro" id="IPR036388">
    <property type="entry name" value="WH-like_DNA-bd_sf"/>
</dbReference>
<evidence type="ECO:0000313" key="7">
    <source>
        <dbReference type="Proteomes" id="UP001325479"/>
    </source>
</evidence>
<evidence type="ECO:0000256" key="4">
    <source>
        <dbReference type="ARBA" id="ARBA00023163"/>
    </source>
</evidence>
<dbReference type="Gene3D" id="1.10.10.10">
    <property type="entry name" value="Winged helix-like DNA-binding domain superfamily/Winged helix DNA-binding domain"/>
    <property type="match status" value="1"/>
</dbReference>
<sequence>MQSHGMIARGSLDDLFAFATVARTRSFTRAAAELGVSNSMLSYTIKRLEQRLGIVLLGRTSRSVAPTEAGEKLLLTLEPALQAIDATLAELSRARDQISGTLRITATRQAYEAVIRPVLDTFCETHPHAVVEVVIDYGFRDIVADRFDAGIRLGEKLQKDMVALRVGPALRMAVVASPAYLARHPAPRTPHDLATHRCINYRMVSADTLYAWEFERNGRPLKIAVSGPLTFNEPELMLHAAADGLGVAYVLDHEAADWLASGRLVRLLDDWMAPFPGFYLYYPSRKQISPVLAALLTVLRARQPGHLATDVAQRQPD</sequence>
<dbReference type="Pfam" id="PF00126">
    <property type="entry name" value="HTH_1"/>
    <property type="match status" value="1"/>
</dbReference>
<dbReference type="Proteomes" id="UP001325479">
    <property type="component" value="Chromosome"/>
</dbReference>
<dbReference type="InterPro" id="IPR058163">
    <property type="entry name" value="LysR-type_TF_proteobact-type"/>
</dbReference>
<gene>
    <name evidence="6" type="ORF">U0042_08565</name>
</gene>
<dbReference type="Gene3D" id="3.40.190.290">
    <property type="match status" value="1"/>
</dbReference>